<dbReference type="InterPro" id="IPR013747">
    <property type="entry name" value="ACP_syn_III_C"/>
</dbReference>
<evidence type="ECO:0000256" key="1">
    <source>
        <dbReference type="ARBA" id="ARBA00022679"/>
    </source>
</evidence>
<feature type="non-terminal residue" evidence="5">
    <location>
        <position position="1"/>
    </location>
</feature>
<sequence length="497" mass="52224">LIRTRRHAAFARGGADAGDNRVSNILAIGVHLPRLRLSRGAMANALGWLTGGAGAGKGSRTLAYWDEDSVTMAVAAARHALARQAAPAIDALQFASTTPPFAEPQNAAFVRAALRLPATTLTQDVHGTPRAGLLALHMALESGTRTLVAAADLPAALPGSTAEARAGDGGAAVLTGDEPGLLRYLGGASLSAPFTDRYRAAGHDYPQEWEERWLREAGYLELVHDAIGRALQAASLRPEQIDHFVLPCPVHGVAAAVAAKAGLAQARLASALAENCGDTGAAHAFVMLGRALEEAAPGQKVLVAQFGQGATALLFEAGEAVAGLAAPVSPALQDGLAEDNYMKLLAFRGRIAWDRGLRGRFLVNEALSTAWRNADALLGFVGGRCRETGQVQFPPTRLAAADGFHLDTQEPWPLADRRGRIATFTADLLAFSPCPPNCYGLVDIDGGGRVLMEFTDPRASQLEAGAAVAFALRIKDLDPQTGYRRYFWKALAAPTAD</sequence>
<dbReference type="SUPFAM" id="SSF53901">
    <property type="entry name" value="Thiolase-like"/>
    <property type="match status" value="2"/>
</dbReference>
<dbReference type="InterPro" id="IPR012340">
    <property type="entry name" value="NA-bd_OB-fold"/>
</dbReference>
<dbReference type="OrthoDB" id="8771453at2"/>
<keyword evidence="2" id="KW-0012">Acyltransferase</keyword>
<protein>
    <recommendedName>
        <fullName evidence="7">Hydroxymethylglutaryl-CoA synthase family protein</fullName>
    </recommendedName>
</protein>
<gene>
    <name evidence="5" type="ORF">BN112_0941</name>
</gene>
<dbReference type="PANTHER" id="PTHR34069:SF2">
    <property type="entry name" value="BETA-KETOACYL-[ACYL-CARRIER-PROTEIN] SYNTHASE III"/>
    <property type="match status" value="1"/>
</dbReference>
<dbReference type="SUPFAM" id="SSF50249">
    <property type="entry name" value="Nucleic acid-binding proteins"/>
    <property type="match status" value="1"/>
</dbReference>
<reference evidence="5 6" key="1">
    <citation type="journal article" date="2012" name="BMC Genomics">
        <title>Comparative genomics of the classical Bordetella subspecies: the evolution and exchange of virulence-associated diversity amongst closely related pathogens.</title>
        <authorList>
            <person name="Park J."/>
            <person name="Zhang Y."/>
            <person name="Buboltz A.M."/>
            <person name="Zhang X."/>
            <person name="Schuster S.C."/>
            <person name="Ahuja U."/>
            <person name="Liu M."/>
            <person name="Miller J.F."/>
            <person name="Sebaihia M."/>
            <person name="Bentley S.D."/>
            <person name="Parkhill J."/>
            <person name="Harvill E.T."/>
        </authorList>
    </citation>
    <scope>NUCLEOTIDE SEQUENCE [LARGE SCALE GENOMIC DNA]</scope>
    <source>
        <strain evidence="5 6">253</strain>
    </source>
</reference>
<dbReference type="CDD" id="cd00827">
    <property type="entry name" value="init_cond_enzymes"/>
    <property type="match status" value="1"/>
</dbReference>
<dbReference type="GO" id="GO:0016746">
    <property type="term" value="F:acyltransferase activity"/>
    <property type="evidence" value="ECO:0007669"/>
    <property type="project" value="UniProtKB-KW"/>
</dbReference>
<dbReference type="GO" id="GO:0044550">
    <property type="term" value="P:secondary metabolite biosynthetic process"/>
    <property type="evidence" value="ECO:0007669"/>
    <property type="project" value="TreeGrafter"/>
</dbReference>
<organism evidence="5 6">
    <name type="scientific">Bordetella bronchiseptica 253</name>
    <dbReference type="NCBI Taxonomy" id="568707"/>
    <lineage>
        <taxon>Bacteria</taxon>
        <taxon>Pseudomonadati</taxon>
        <taxon>Pseudomonadota</taxon>
        <taxon>Betaproteobacteria</taxon>
        <taxon>Burkholderiales</taxon>
        <taxon>Alcaligenaceae</taxon>
        <taxon>Bordetella</taxon>
    </lineage>
</organism>
<proteinExistence type="predicted"/>
<dbReference type="HOGENOM" id="CLU_039592_7_1_4"/>
<keyword evidence="1" id="KW-0808">Transferase</keyword>
<evidence type="ECO:0000256" key="2">
    <source>
        <dbReference type="ARBA" id="ARBA00023315"/>
    </source>
</evidence>
<dbReference type="Gene3D" id="3.40.47.10">
    <property type="match status" value="2"/>
</dbReference>
<accession>A0A0C6P3X1</accession>
<dbReference type="Pfam" id="PF01796">
    <property type="entry name" value="OB_ChsH2_C"/>
    <property type="match status" value="1"/>
</dbReference>
<evidence type="ECO:0000313" key="5">
    <source>
        <dbReference type="EMBL" id="CCJ52859.1"/>
    </source>
</evidence>
<feature type="domain" description="ChsH2 C-terminal OB-fold" evidence="3">
    <location>
        <begin position="413"/>
        <end position="469"/>
    </location>
</feature>
<dbReference type="Proteomes" id="UP000007564">
    <property type="component" value="Chromosome"/>
</dbReference>
<evidence type="ECO:0008006" key="7">
    <source>
        <dbReference type="Google" id="ProtNLM"/>
    </source>
</evidence>
<evidence type="ECO:0000313" key="6">
    <source>
        <dbReference type="Proteomes" id="UP000007564"/>
    </source>
</evidence>
<dbReference type="InterPro" id="IPR016039">
    <property type="entry name" value="Thiolase-like"/>
</dbReference>
<dbReference type="PANTHER" id="PTHR34069">
    <property type="entry name" value="3-OXOACYL-[ACYL-CARRIER-PROTEIN] SYNTHASE 3"/>
    <property type="match status" value="1"/>
</dbReference>
<evidence type="ECO:0000259" key="4">
    <source>
        <dbReference type="Pfam" id="PF08541"/>
    </source>
</evidence>
<feature type="domain" description="Beta-ketoacyl-[acyl-carrier-protein] synthase III C-terminal" evidence="4">
    <location>
        <begin position="231"/>
        <end position="311"/>
    </location>
</feature>
<name>A0A0C6P3X1_BORBO</name>
<dbReference type="AlphaFoldDB" id="A0A0C6P3X1"/>
<evidence type="ECO:0000259" key="3">
    <source>
        <dbReference type="Pfam" id="PF01796"/>
    </source>
</evidence>
<dbReference type="EMBL" id="HE965806">
    <property type="protein sequence ID" value="CCJ52859.1"/>
    <property type="molecule type" value="Genomic_DNA"/>
</dbReference>
<dbReference type="KEGG" id="bbh:BN112_0941"/>
<dbReference type="Pfam" id="PF08541">
    <property type="entry name" value="ACP_syn_III_C"/>
    <property type="match status" value="1"/>
</dbReference>
<dbReference type="InterPro" id="IPR002878">
    <property type="entry name" value="ChsH2_C"/>
</dbReference>